<keyword evidence="2 6" id="KW-0698">rRNA processing</keyword>
<keyword evidence="8" id="KW-1133">Transmembrane helix</keyword>
<dbReference type="PROSITE" id="PS01296">
    <property type="entry name" value="RSMI"/>
    <property type="match status" value="1"/>
</dbReference>
<dbReference type="InterPro" id="IPR000878">
    <property type="entry name" value="4pyrrol_Mease"/>
</dbReference>
<keyword evidence="11" id="KW-1185">Reference proteome</keyword>
<evidence type="ECO:0000256" key="4">
    <source>
        <dbReference type="ARBA" id="ARBA00022679"/>
    </source>
</evidence>
<evidence type="ECO:0000256" key="2">
    <source>
        <dbReference type="ARBA" id="ARBA00022552"/>
    </source>
</evidence>
<comment type="caution">
    <text evidence="10">The sequence shown here is derived from an EMBL/GenBank/DDBJ whole genome shotgun (WGS) entry which is preliminary data.</text>
</comment>
<feature type="domain" description="Tetrapyrrole methylase" evidence="9">
    <location>
        <begin position="17"/>
        <end position="217"/>
    </location>
</feature>
<name>A0A6L8W761_9PROT</name>
<keyword evidence="1 6" id="KW-0963">Cytoplasm</keyword>
<comment type="similarity">
    <text evidence="6">Belongs to the methyltransferase superfamily. RsmI family.</text>
</comment>
<evidence type="ECO:0000259" key="9">
    <source>
        <dbReference type="Pfam" id="PF00590"/>
    </source>
</evidence>
<dbReference type="PIRSF" id="PIRSF005917">
    <property type="entry name" value="MTase_YraL"/>
    <property type="match status" value="1"/>
</dbReference>
<dbReference type="InterPro" id="IPR018063">
    <property type="entry name" value="SAM_MeTrfase_RsmI_CS"/>
</dbReference>
<accession>A0A6L8W761</accession>
<dbReference type="EMBL" id="WTUW01000001">
    <property type="protein sequence ID" value="MZR30230.1"/>
    <property type="molecule type" value="Genomic_DNA"/>
</dbReference>
<dbReference type="Pfam" id="PF00590">
    <property type="entry name" value="TP_methylase"/>
    <property type="match status" value="1"/>
</dbReference>
<dbReference type="InterPro" id="IPR008189">
    <property type="entry name" value="rRNA_ssu_MeTfrase_I"/>
</dbReference>
<evidence type="ECO:0000313" key="11">
    <source>
        <dbReference type="Proteomes" id="UP000476030"/>
    </source>
</evidence>
<dbReference type="CDD" id="cd11648">
    <property type="entry name" value="RsmI"/>
    <property type="match status" value="1"/>
</dbReference>
<comment type="catalytic activity">
    <reaction evidence="6">
        <text>cytidine(1402) in 16S rRNA + S-adenosyl-L-methionine = 2'-O-methylcytidine(1402) in 16S rRNA + S-adenosyl-L-homocysteine + H(+)</text>
        <dbReference type="Rhea" id="RHEA:42924"/>
        <dbReference type="Rhea" id="RHEA-COMP:10285"/>
        <dbReference type="Rhea" id="RHEA-COMP:10286"/>
        <dbReference type="ChEBI" id="CHEBI:15378"/>
        <dbReference type="ChEBI" id="CHEBI:57856"/>
        <dbReference type="ChEBI" id="CHEBI:59789"/>
        <dbReference type="ChEBI" id="CHEBI:74495"/>
        <dbReference type="ChEBI" id="CHEBI:82748"/>
        <dbReference type="EC" id="2.1.1.198"/>
    </reaction>
</comment>
<dbReference type="Gene3D" id="3.30.950.10">
    <property type="entry name" value="Methyltransferase, Cobalt-precorrin-4 Transmethylase, Domain 2"/>
    <property type="match status" value="1"/>
</dbReference>
<dbReference type="GO" id="GO:0070677">
    <property type="term" value="F:rRNA (cytosine-2'-O-)-methyltransferase activity"/>
    <property type="evidence" value="ECO:0007669"/>
    <property type="project" value="UniProtKB-UniRule"/>
</dbReference>
<evidence type="ECO:0000256" key="1">
    <source>
        <dbReference type="ARBA" id="ARBA00022490"/>
    </source>
</evidence>
<dbReference type="Gene3D" id="3.40.1010.10">
    <property type="entry name" value="Cobalt-precorrin-4 Transmethylase, Domain 1"/>
    <property type="match status" value="1"/>
</dbReference>
<dbReference type="Proteomes" id="UP000476030">
    <property type="component" value="Unassembled WGS sequence"/>
</dbReference>
<dbReference type="EC" id="2.1.1.198" evidence="6"/>
<dbReference type="GO" id="GO:0005737">
    <property type="term" value="C:cytoplasm"/>
    <property type="evidence" value="ECO:0007669"/>
    <property type="project" value="UniProtKB-SubCell"/>
</dbReference>
<keyword evidence="8" id="KW-0472">Membrane</keyword>
<reference evidence="10 11" key="1">
    <citation type="submission" date="2019-12" db="EMBL/GenBank/DDBJ databases">
        <title>Snethiella sp. nov. sp. isolated from sea sand.</title>
        <authorList>
            <person name="Kim J."/>
            <person name="Jeong S.E."/>
            <person name="Jung H.S."/>
            <person name="Jeon C.O."/>
        </authorList>
    </citation>
    <scope>NUCLEOTIDE SEQUENCE [LARGE SCALE GENOMIC DNA]</scope>
    <source>
        <strain evidence="10 11">DP05</strain>
    </source>
</reference>
<organism evidence="10 11">
    <name type="scientific">Sneathiella litorea</name>
    <dbReference type="NCBI Taxonomy" id="2606216"/>
    <lineage>
        <taxon>Bacteria</taxon>
        <taxon>Pseudomonadati</taxon>
        <taxon>Pseudomonadota</taxon>
        <taxon>Alphaproteobacteria</taxon>
        <taxon>Sneathiellales</taxon>
        <taxon>Sneathiellaceae</taxon>
        <taxon>Sneathiella</taxon>
    </lineage>
</organism>
<keyword evidence="3 6" id="KW-0489">Methyltransferase</keyword>
<evidence type="ECO:0000256" key="5">
    <source>
        <dbReference type="ARBA" id="ARBA00022691"/>
    </source>
</evidence>
<evidence type="ECO:0000256" key="3">
    <source>
        <dbReference type="ARBA" id="ARBA00022603"/>
    </source>
</evidence>
<keyword evidence="8" id="KW-0812">Transmembrane</keyword>
<dbReference type="PANTHER" id="PTHR46111:SF1">
    <property type="entry name" value="RIBOSOMAL RNA SMALL SUBUNIT METHYLTRANSFERASE I"/>
    <property type="match status" value="1"/>
</dbReference>
<evidence type="ECO:0000256" key="7">
    <source>
        <dbReference type="SAM" id="MobiDB-lite"/>
    </source>
</evidence>
<feature type="region of interest" description="Disordered" evidence="7">
    <location>
        <begin position="233"/>
        <end position="254"/>
    </location>
</feature>
<dbReference type="AlphaFoldDB" id="A0A6L8W761"/>
<feature type="transmembrane region" description="Helical" evidence="8">
    <location>
        <begin position="129"/>
        <end position="150"/>
    </location>
</feature>
<sequence length="254" mass="27186">MVSPSAMIDDEQNGPAFYLIPTPIGNLEDISLRALRILQSVDALACEDTRHTRKIFERHSLSSPPIIFACHAHNEDRAVGRILSLLHEGKSVGLTSDAGAPGISDPGQRAAAAVIDAGYQVVSLPGASAVITALTVSGLPIPAFSFLGFLPRRPGRQRKLFSAFAEAPTALVFFESPFRVGKILKIACETLGDRPAAVCIELTKKFENIHRGRLPDLADQFSEQKIKGEVTIVIGPPSRDDGEESDPAGPAIFP</sequence>
<evidence type="ECO:0000256" key="6">
    <source>
        <dbReference type="HAMAP-Rule" id="MF_01877"/>
    </source>
</evidence>
<dbReference type="HAMAP" id="MF_01877">
    <property type="entry name" value="16SrRNA_methyltr_I"/>
    <property type="match status" value="1"/>
</dbReference>
<keyword evidence="5 6" id="KW-0949">S-adenosyl-L-methionine</keyword>
<dbReference type="InterPro" id="IPR035996">
    <property type="entry name" value="4pyrrol_Methylase_sf"/>
</dbReference>
<gene>
    <name evidence="6 10" type="primary">rsmI</name>
    <name evidence="10" type="ORF">GQE98_06220</name>
</gene>
<dbReference type="PANTHER" id="PTHR46111">
    <property type="entry name" value="RIBOSOMAL RNA SMALL SUBUNIT METHYLTRANSFERASE I"/>
    <property type="match status" value="1"/>
</dbReference>
<dbReference type="NCBIfam" id="TIGR00096">
    <property type="entry name" value="16S rRNA (cytidine(1402)-2'-O)-methyltransferase"/>
    <property type="match status" value="1"/>
</dbReference>
<dbReference type="InterPro" id="IPR014777">
    <property type="entry name" value="4pyrrole_Mease_sub1"/>
</dbReference>
<protein>
    <recommendedName>
        <fullName evidence="6">Ribosomal RNA small subunit methyltransferase I</fullName>
        <ecNumber evidence="6">2.1.1.198</ecNumber>
    </recommendedName>
    <alternativeName>
        <fullName evidence="6">16S rRNA 2'-O-ribose C1402 methyltransferase</fullName>
    </alternativeName>
    <alternativeName>
        <fullName evidence="6">rRNA (cytidine-2'-O-)-methyltransferase RsmI</fullName>
    </alternativeName>
</protein>
<evidence type="ECO:0000256" key="8">
    <source>
        <dbReference type="SAM" id="Phobius"/>
    </source>
</evidence>
<keyword evidence="4 6" id="KW-0808">Transferase</keyword>
<comment type="function">
    <text evidence="6">Catalyzes the 2'-O-methylation of the ribose of cytidine 1402 (C1402) in 16S rRNA.</text>
</comment>
<comment type="subcellular location">
    <subcellularLocation>
        <location evidence="6">Cytoplasm</location>
    </subcellularLocation>
</comment>
<evidence type="ECO:0000313" key="10">
    <source>
        <dbReference type="EMBL" id="MZR30230.1"/>
    </source>
</evidence>
<proteinExistence type="inferred from homology"/>
<dbReference type="SUPFAM" id="SSF53790">
    <property type="entry name" value="Tetrapyrrole methylase"/>
    <property type="match status" value="1"/>
</dbReference>
<dbReference type="InterPro" id="IPR014776">
    <property type="entry name" value="4pyrrole_Mease_sub2"/>
</dbReference>